<keyword evidence="6" id="KW-0378">Hydrolase</keyword>
<keyword evidence="5" id="KW-0645">Protease</keyword>
<dbReference type="Gene3D" id="3.40.50.1820">
    <property type="entry name" value="alpha/beta hydrolase"/>
    <property type="match status" value="2"/>
</dbReference>
<dbReference type="GO" id="GO:0004177">
    <property type="term" value="F:aminopeptidase activity"/>
    <property type="evidence" value="ECO:0007669"/>
    <property type="project" value="UniProtKB-KW"/>
</dbReference>
<dbReference type="SUPFAM" id="SSF53474">
    <property type="entry name" value="alpha/beta-Hydrolases"/>
    <property type="match status" value="1"/>
</dbReference>
<feature type="compositionally biased region" description="Basic residues" evidence="9">
    <location>
        <begin position="50"/>
        <end position="60"/>
    </location>
</feature>
<evidence type="ECO:0000256" key="1">
    <source>
        <dbReference type="ARBA" id="ARBA00000123"/>
    </source>
</evidence>
<dbReference type="InterPro" id="IPR008979">
    <property type="entry name" value="Galactose-bd-like_sf"/>
</dbReference>
<dbReference type="NCBIfam" id="NF003782">
    <property type="entry name" value="PRK05371.1-3"/>
    <property type="match status" value="1"/>
</dbReference>
<reference evidence="11" key="1">
    <citation type="submission" date="2009-05" db="EMBL/GenBank/DDBJ databases">
        <authorList>
            <person name="Harkins D.M."/>
            <person name="DeShazer D."/>
            <person name="Woods D.E."/>
            <person name="Brinkac L.M."/>
            <person name="Brown K.A."/>
            <person name="Hung G.C."/>
            <person name="Tuanyok A."/>
            <person name="Zhang B."/>
            <person name="Nierman W.C."/>
        </authorList>
    </citation>
    <scope>NUCLEOTIDE SEQUENCE [LARGE SCALE GENOMIC DNA]</scope>
    <source>
        <strain evidence="11">1710a</strain>
    </source>
</reference>
<dbReference type="SMART" id="SM00939">
    <property type="entry name" value="PepX_C"/>
    <property type="match status" value="1"/>
</dbReference>
<dbReference type="InterPro" id="IPR008252">
    <property type="entry name" value="Pept_S15_Xpro"/>
</dbReference>
<feature type="domain" description="Xaa-Pro dipeptidyl-peptidase C-terminal" evidence="10">
    <location>
        <begin position="513"/>
        <end position="725"/>
    </location>
</feature>
<evidence type="ECO:0000313" key="11">
    <source>
        <dbReference type="EMBL" id="EET03116.1"/>
    </source>
</evidence>
<protein>
    <recommendedName>
        <fullName evidence="3">Xaa-Pro dipeptidyl-peptidase</fullName>
        <ecNumber evidence="3">3.4.14.11</ecNumber>
    </recommendedName>
    <alternativeName>
        <fullName evidence="8">X-prolyl-dipeptidyl aminopeptidase</fullName>
    </alternativeName>
</protein>
<evidence type="ECO:0000256" key="2">
    <source>
        <dbReference type="ARBA" id="ARBA00010819"/>
    </source>
</evidence>
<dbReference type="GO" id="GO:0008239">
    <property type="term" value="F:dipeptidyl-peptidase activity"/>
    <property type="evidence" value="ECO:0007669"/>
    <property type="project" value="UniProtKB-EC"/>
</dbReference>
<evidence type="ECO:0000259" key="10">
    <source>
        <dbReference type="SMART" id="SM00939"/>
    </source>
</evidence>
<dbReference type="Pfam" id="PF02129">
    <property type="entry name" value="Peptidase_S15"/>
    <property type="match status" value="1"/>
</dbReference>
<feature type="region of interest" description="Disordered" evidence="9">
    <location>
        <begin position="1"/>
        <end position="24"/>
    </location>
</feature>
<evidence type="ECO:0000256" key="3">
    <source>
        <dbReference type="ARBA" id="ARBA00012463"/>
    </source>
</evidence>
<keyword evidence="4" id="KW-0031">Aminopeptidase</keyword>
<evidence type="ECO:0000256" key="7">
    <source>
        <dbReference type="ARBA" id="ARBA00022825"/>
    </source>
</evidence>
<evidence type="ECO:0000256" key="6">
    <source>
        <dbReference type="ARBA" id="ARBA00022801"/>
    </source>
</evidence>
<dbReference type="Gene3D" id="2.60.120.260">
    <property type="entry name" value="Galactose-binding domain-like"/>
    <property type="match status" value="1"/>
</dbReference>
<dbReference type="InterPro" id="IPR013736">
    <property type="entry name" value="Xaa-Pro_dipept_C"/>
</dbReference>
<proteinExistence type="inferred from homology"/>
<dbReference type="Pfam" id="PF08530">
    <property type="entry name" value="PepX_C"/>
    <property type="match status" value="1"/>
</dbReference>
<keyword evidence="7" id="KW-0720">Serine protease</keyword>
<evidence type="ECO:0000256" key="9">
    <source>
        <dbReference type="SAM" id="MobiDB-lite"/>
    </source>
</evidence>
<dbReference type="EMBL" id="CM000833">
    <property type="protein sequence ID" value="EET03116.1"/>
    <property type="molecule type" value="Genomic_DNA"/>
</dbReference>
<dbReference type="SUPFAM" id="SSF49785">
    <property type="entry name" value="Galactose-binding domain-like"/>
    <property type="match status" value="1"/>
</dbReference>
<dbReference type="GO" id="GO:0006508">
    <property type="term" value="P:proteolysis"/>
    <property type="evidence" value="ECO:0007669"/>
    <property type="project" value="UniProtKB-KW"/>
</dbReference>
<name>A0A0E1VT05_BURPE</name>
<comment type="similarity">
    <text evidence="2">Belongs to the peptidase S15 family.</text>
</comment>
<dbReference type="GO" id="GO:0008236">
    <property type="term" value="F:serine-type peptidase activity"/>
    <property type="evidence" value="ECO:0007669"/>
    <property type="project" value="UniProtKB-KW"/>
</dbReference>
<dbReference type="InterPro" id="IPR000383">
    <property type="entry name" value="Xaa-Pro-like_dom"/>
</dbReference>
<dbReference type="HOGENOM" id="CLU_011800_1_0_4"/>
<comment type="catalytic activity">
    <reaction evidence="1">
        <text>Hydrolyzes Xaa-Pro-|- bonds to release unblocked, N-terminal dipeptides from substrates including Ala-Pro-|-p-nitroanilide and (sequentially) Tyr-Pro-|-Phe-Pro-|-Gly-Pro-|-Ile.</text>
        <dbReference type="EC" id="3.4.14.11"/>
    </reaction>
</comment>
<dbReference type="AlphaFoldDB" id="A0A0E1VT05"/>
<accession>A0A0E1VT05</accession>
<feature type="region of interest" description="Disordered" evidence="9">
    <location>
        <begin position="45"/>
        <end position="72"/>
    </location>
</feature>
<evidence type="ECO:0000256" key="4">
    <source>
        <dbReference type="ARBA" id="ARBA00022438"/>
    </source>
</evidence>
<gene>
    <name evidence="11" type="ORF">BURPS1710A_A1991</name>
</gene>
<dbReference type="InterPro" id="IPR029058">
    <property type="entry name" value="AB_hydrolase_fold"/>
</dbReference>
<evidence type="ECO:0000256" key="8">
    <source>
        <dbReference type="ARBA" id="ARBA00030045"/>
    </source>
</evidence>
<evidence type="ECO:0000256" key="5">
    <source>
        <dbReference type="ARBA" id="ARBA00022670"/>
    </source>
</evidence>
<dbReference type="PRINTS" id="PR00923">
    <property type="entry name" value="LACTOPTASE"/>
</dbReference>
<sequence>MSEIGRCGRKAARSRAPMPVSGMRASARRIDVRRAFQRNARIAAPTHPASRGRRRARCGRQRPPACSTRRHPARDDRFQTIIETRTTMRFHRTEPRRAWIAVLAAAAMLAACGGDDGAGVPGASALAQVQQEGAAPSAAGAPQLAARFSPSGVPYASLSSGGRYRPVIQNGQVQPSLSGGTIAEEAWVETPVDSDGDGAKDRIHVRIVRPSETASGARTPVIVLASPYYNGLADSPNHNVDVELDGTPHPAASASARIMAAAPQTRIWQQLDAAAAGRSWIEGYFVPRGFTVVYADSLGTAGSDGCPTILTRDESVAMASVIRWLGRGAAAKDANGKPLVATWSTGHVGMYGVSYDGTLPKMVASLRTRGLDAIVPVAGLTDMYGYYRSGGLVRAPDGYQGEDVDVYIKALLTNPHPERCTHLIDEALQKEDRKTGDYSAFWAAREIPSALAVAPALVAQGLADDNVRTDQSTSWYLAMRRQGVPTQLWLHRAHHTDPTRVPAMADAWTGQVNRWFTRYLLGYDNGVERSPGSVIEQADGTLLKEASWPARGASSVTYFAGGDGAGTGTLLTQPTGGPLAKFTDDARIMALALANANTGEHRSRFETAPVASATRLSGTATARVRLTFSATANVTALLIDRAPDGSATIITRAWTDPRNRLSSWFSEPVLPGMPYDLRLAFMPRDYRLEAGHRLGLVVLSSDNEATLRPTPGTELTLDPAGTSVTVPLLPA</sequence>
<dbReference type="EC" id="3.4.14.11" evidence="3"/>
<organism evidence="11">
    <name type="scientific">Burkholderia pseudomallei 1710a</name>
    <dbReference type="NCBI Taxonomy" id="320371"/>
    <lineage>
        <taxon>Bacteria</taxon>
        <taxon>Pseudomonadati</taxon>
        <taxon>Pseudomonadota</taxon>
        <taxon>Betaproteobacteria</taxon>
        <taxon>Burkholderiales</taxon>
        <taxon>Burkholderiaceae</taxon>
        <taxon>Burkholderia</taxon>
        <taxon>pseudomallei group</taxon>
    </lineage>
</organism>
<dbReference type="Proteomes" id="UP000001812">
    <property type="component" value="Chromosome II"/>
</dbReference>